<reference evidence="4" key="1">
    <citation type="journal article" date="2023" name="Science">
        <title>Elucidation of the pathway for biosynthesis of saponin adjuvants from the soapbark tree.</title>
        <authorList>
            <person name="Reed J."/>
            <person name="Orme A."/>
            <person name="El-Demerdash A."/>
            <person name="Owen C."/>
            <person name="Martin L.B.B."/>
            <person name="Misra R.C."/>
            <person name="Kikuchi S."/>
            <person name="Rejzek M."/>
            <person name="Martin A.C."/>
            <person name="Harkess A."/>
            <person name="Leebens-Mack J."/>
            <person name="Louveau T."/>
            <person name="Stephenson M.J."/>
            <person name="Osbourn A."/>
        </authorList>
    </citation>
    <scope>NUCLEOTIDE SEQUENCE</scope>
    <source>
        <strain evidence="4">S10</strain>
    </source>
</reference>
<proteinExistence type="inferred from homology"/>
<evidence type="ECO:0000256" key="2">
    <source>
        <dbReference type="ARBA" id="ARBA00022448"/>
    </source>
</evidence>
<dbReference type="InterPro" id="IPR002842">
    <property type="entry name" value="ATPase_V1_Esu"/>
</dbReference>
<dbReference type="Gene3D" id="3.30.2320.30">
    <property type="entry name" value="ATP synthase, E subunit, C-terminal"/>
    <property type="match status" value="2"/>
</dbReference>
<dbReference type="KEGG" id="qsa:O6P43_026371"/>
<dbReference type="PANTHER" id="PTHR45715">
    <property type="entry name" value="ATPASE H+-TRANSPORTING V1 SUBUNIT E1A-RELATED"/>
    <property type="match status" value="1"/>
</dbReference>
<dbReference type="Proteomes" id="UP001163823">
    <property type="component" value="Chromosome 11"/>
</dbReference>
<organism evidence="4 5">
    <name type="scientific">Quillaja saponaria</name>
    <name type="common">Soap bark tree</name>
    <dbReference type="NCBI Taxonomy" id="32244"/>
    <lineage>
        <taxon>Eukaryota</taxon>
        <taxon>Viridiplantae</taxon>
        <taxon>Streptophyta</taxon>
        <taxon>Embryophyta</taxon>
        <taxon>Tracheophyta</taxon>
        <taxon>Spermatophyta</taxon>
        <taxon>Magnoliopsida</taxon>
        <taxon>eudicotyledons</taxon>
        <taxon>Gunneridae</taxon>
        <taxon>Pentapetalae</taxon>
        <taxon>rosids</taxon>
        <taxon>fabids</taxon>
        <taxon>Fabales</taxon>
        <taxon>Quillajaceae</taxon>
        <taxon>Quillaja</taxon>
    </lineage>
</organism>
<accession>A0AAD7PC34</accession>
<keyword evidence="3" id="KW-0406">Ion transport</keyword>
<dbReference type="SUPFAM" id="SSF160527">
    <property type="entry name" value="V-type ATPase subunit E-like"/>
    <property type="match status" value="1"/>
</dbReference>
<evidence type="ECO:0000256" key="1">
    <source>
        <dbReference type="ARBA" id="ARBA00005901"/>
    </source>
</evidence>
<evidence type="ECO:0000313" key="4">
    <source>
        <dbReference type="EMBL" id="KAJ7950143.1"/>
    </source>
</evidence>
<name>A0AAD7PC34_QUISA</name>
<dbReference type="AlphaFoldDB" id="A0AAD7PC34"/>
<dbReference type="InterPro" id="IPR038495">
    <property type="entry name" value="ATPase_E_C"/>
</dbReference>
<dbReference type="EMBL" id="JARAOO010000011">
    <property type="protein sequence ID" value="KAJ7950143.1"/>
    <property type="molecule type" value="Genomic_DNA"/>
</dbReference>
<comment type="caution">
    <text evidence="4">The sequence shown here is derived from an EMBL/GenBank/DDBJ whole genome shotgun (WGS) entry which is preliminary data.</text>
</comment>
<sequence>MKESAGKELLRVSKDKKFNRNLLKALIVQSLLRPGEPSVLLRCRKIDHKVTIDGVYLPPPKSGNVYSHEPFCSGGVVVASEDGKIVYENTLDARLETA</sequence>
<dbReference type="GO" id="GO:0033178">
    <property type="term" value="C:proton-transporting two-sector ATPase complex, catalytic domain"/>
    <property type="evidence" value="ECO:0007669"/>
    <property type="project" value="InterPro"/>
</dbReference>
<protein>
    <submittedName>
        <fullName evidence="4">V-type proton ATPase subunit E-like</fullName>
    </submittedName>
</protein>
<evidence type="ECO:0000256" key="3">
    <source>
        <dbReference type="ARBA" id="ARBA00023065"/>
    </source>
</evidence>
<gene>
    <name evidence="4" type="ORF">O6P43_026371</name>
</gene>
<keyword evidence="5" id="KW-1185">Reference proteome</keyword>
<keyword evidence="2" id="KW-0813">Transport</keyword>
<comment type="similarity">
    <text evidence="1">Belongs to the V-ATPase E subunit family.</text>
</comment>
<dbReference type="GO" id="GO:0046961">
    <property type="term" value="F:proton-transporting ATPase activity, rotational mechanism"/>
    <property type="evidence" value="ECO:0007669"/>
    <property type="project" value="InterPro"/>
</dbReference>
<evidence type="ECO:0000313" key="5">
    <source>
        <dbReference type="Proteomes" id="UP001163823"/>
    </source>
</evidence>
<dbReference type="Pfam" id="PF01991">
    <property type="entry name" value="vATP-synt_E"/>
    <property type="match status" value="1"/>
</dbReference>